<evidence type="ECO:0000256" key="9">
    <source>
        <dbReference type="PROSITE-ProRule" id="PRU01384"/>
    </source>
</evidence>
<evidence type="ECO:0000256" key="4">
    <source>
        <dbReference type="ARBA" id="ARBA00023125"/>
    </source>
</evidence>
<evidence type="ECO:0000256" key="6">
    <source>
        <dbReference type="ARBA" id="ARBA00023235"/>
    </source>
</evidence>
<dbReference type="GO" id="GO:0005737">
    <property type="term" value="C:cytoplasm"/>
    <property type="evidence" value="ECO:0007669"/>
    <property type="project" value="TreeGrafter"/>
</dbReference>
<dbReference type="InterPro" id="IPR013758">
    <property type="entry name" value="Topo_IIA_A/C_ab"/>
</dbReference>
<keyword evidence="10" id="KW-0175">Coiled coil</keyword>
<comment type="subunit">
    <text evidence="7 8">Heterotetramer composed of ParC and ParE.</text>
</comment>
<feature type="site" description="Interaction with DNA" evidence="8">
    <location>
        <position position="91"/>
    </location>
</feature>
<dbReference type="EC" id="5.6.2.2" evidence="8"/>
<dbReference type="PROSITE" id="PS52040">
    <property type="entry name" value="TOPO_IIA"/>
    <property type="match status" value="1"/>
</dbReference>
<dbReference type="Proteomes" id="UP000569903">
    <property type="component" value="Unassembled WGS sequence"/>
</dbReference>
<dbReference type="FunFam" id="2.120.10.90:FF:000005">
    <property type="entry name" value="DNA topoisomerase 4 subunit A"/>
    <property type="match status" value="1"/>
</dbReference>
<dbReference type="GO" id="GO:0009330">
    <property type="term" value="C:DNA topoisomerase type II (double strand cut, ATP-hydrolyzing) complex"/>
    <property type="evidence" value="ECO:0007669"/>
    <property type="project" value="TreeGrafter"/>
</dbReference>
<dbReference type="Pfam" id="PF03989">
    <property type="entry name" value="DNA_gyraseA_C"/>
    <property type="match status" value="5"/>
</dbReference>
<dbReference type="GO" id="GO:0005694">
    <property type="term" value="C:chromosome"/>
    <property type="evidence" value="ECO:0007669"/>
    <property type="project" value="InterPro"/>
</dbReference>
<dbReference type="Gene3D" id="1.10.268.10">
    <property type="entry name" value="Topoisomerase, domain 3"/>
    <property type="match status" value="1"/>
</dbReference>
<dbReference type="InterPro" id="IPR013757">
    <property type="entry name" value="Topo_IIA_A_a_sf"/>
</dbReference>
<dbReference type="SUPFAM" id="SSF101904">
    <property type="entry name" value="GyrA/ParC C-terminal domain-like"/>
    <property type="match status" value="1"/>
</dbReference>
<proteinExistence type="inferred from homology"/>
<keyword evidence="6 8" id="KW-0413">Isomerase</keyword>
<feature type="domain" description="Topo IIA-type catalytic" evidence="11">
    <location>
        <begin position="34"/>
        <end position="498"/>
    </location>
</feature>
<feature type="site" description="Transition state stabilizer" evidence="8">
    <location>
        <position position="121"/>
    </location>
</feature>
<name>A0A841YSS2_9LIST</name>
<feature type="site" description="Interaction with DNA" evidence="8">
    <location>
        <position position="80"/>
    </location>
</feature>
<organism evidence="12 13">
    <name type="scientific">Listeria newyorkensis</name>
    <dbReference type="NCBI Taxonomy" id="1497681"/>
    <lineage>
        <taxon>Bacteria</taxon>
        <taxon>Bacillati</taxon>
        <taxon>Bacillota</taxon>
        <taxon>Bacilli</taxon>
        <taxon>Bacillales</taxon>
        <taxon>Listeriaceae</taxon>
        <taxon>Listeria</taxon>
    </lineage>
</organism>
<dbReference type="InterPro" id="IPR050220">
    <property type="entry name" value="Type_II_DNA_Topoisomerases"/>
</dbReference>
<dbReference type="GO" id="GO:0005524">
    <property type="term" value="F:ATP binding"/>
    <property type="evidence" value="ECO:0007669"/>
    <property type="project" value="InterPro"/>
</dbReference>
<dbReference type="GO" id="GO:0019897">
    <property type="term" value="C:extrinsic component of plasma membrane"/>
    <property type="evidence" value="ECO:0007669"/>
    <property type="project" value="UniProtKB-UniRule"/>
</dbReference>
<keyword evidence="3 8" id="KW-0799">Topoisomerase</keyword>
<protein>
    <recommendedName>
        <fullName evidence="8">DNA topoisomerase 4 subunit A</fullName>
        <ecNumber evidence="8">5.6.2.2</ecNumber>
    </recommendedName>
    <alternativeName>
        <fullName evidence="8">Topoisomerase IV subunit A</fullName>
    </alternativeName>
</protein>
<feature type="site" description="Interaction with DNA" evidence="8">
    <location>
        <position position="78"/>
    </location>
</feature>
<dbReference type="GO" id="GO:0003677">
    <property type="term" value="F:DNA binding"/>
    <property type="evidence" value="ECO:0007669"/>
    <property type="project" value="UniProtKB-UniRule"/>
</dbReference>
<evidence type="ECO:0000256" key="10">
    <source>
        <dbReference type="SAM" id="Coils"/>
    </source>
</evidence>
<comment type="function">
    <text evidence="8">Topoisomerase IV is essential for chromosome segregation. It relaxes supercoiled DNA. Performs the decatenation events required during the replication of a circular DNA molecule.</text>
</comment>
<sequence length="816" mass="91590">MSTPDEKIQDLALEEVLGDRFGRYSKYIIQERALPDARDGLKPVQRRILFAMHVEGNTAEKGFRKSAKTVGNVIGNYHPHGDSSVYEAMVRMSQDWKVRNTLIEMHGNNGSVDGDPPAAMRYTEARTSKISSELLRDLDKETVDFVSNFDDTTSEPTVLPSRFPNLLVNGSTGISAGYATDIPPHNLTEVIEGVIKRLDKPDCTTSDIMKLIKGPDFPTGGIIQGIDGIRKAYETGKGRVVVRSKTVIEDMRGGRQQIVITEIPYEINKATLVKRMDDLRIDKKIEGISEVRDETDRSGLRIVIELKKDANADGVLNYLFKNTDLQISYNFNMVAIFNKRPQLMGVISMIDAYIAHQKEIITKRSEYDIRRAKSRQHIIDGLMKALSILDEVIQMIRGSKDKRDAKLNLQTTYDFSEKQAEAIVSLQLYRLTNTDITQLQQEADELAKQISELEAILGDENNLIACLKEELNEIKKKYKTPRLTVIENEISEIKIDTEVLVASEDVVVSVTKEGYVKRTGMRSYAASNGEDLSMKETDHAIFIQTMNTMDSLLLFTSKGNYIYRPVHELPDIKWKNLGEHVSHLVSDTSSEEEVVAAIPMKTFSETDYFLFVTKNGMIKASAVLNYKPQRYSKTLMAINLKGEDSLISVETVIGNEDIFLASHNGYGLRYSISEVPLSGARTAGVKAMNLKADDFIVGAKVIVPSEKRDLVLLTQRGSAKRMKLSEFEPISRAKRGLLMLRELKNSPHRFISLDLADSKDIIHIATDKEVVVNLEVANLRVTDRYSNGSFIMDEQLEGAPVETWLGLATITENTVE</sequence>
<evidence type="ECO:0000259" key="11">
    <source>
        <dbReference type="PROSITE" id="PS52040"/>
    </source>
</evidence>
<dbReference type="PANTHER" id="PTHR43493:SF9">
    <property type="entry name" value="DNA TOPOISOMERASE 4 SUBUNIT A"/>
    <property type="match status" value="1"/>
</dbReference>
<evidence type="ECO:0000313" key="12">
    <source>
        <dbReference type="EMBL" id="MBC1456315.1"/>
    </source>
</evidence>
<comment type="caution">
    <text evidence="12">The sequence shown here is derived from an EMBL/GenBank/DDBJ whole genome shotgun (WGS) entry which is preliminary data.</text>
</comment>
<feature type="active site" description="O-(5'-phospho-DNA)-tyrosine intermediate" evidence="8 9">
    <location>
        <position position="122"/>
    </location>
</feature>
<gene>
    <name evidence="8 12" type="primary">parC</name>
    <name evidence="12" type="ORF">HB850_01020</name>
</gene>
<evidence type="ECO:0000256" key="5">
    <source>
        <dbReference type="ARBA" id="ARBA00023136"/>
    </source>
</evidence>
<dbReference type="SMART" id="SM00434">
    <property type="entry name" value="TOP4c"/>
    <property type="match status" value="1"/>
</dbReference>
<dbReference type="NCBIfam" id="NF004044">
    <property type="entry name" value="PRK05561.1"/>
    <property type="match status" value="1"/>
</dbReference>
<dbReference type="GO" id="GO:0034335">
    <property type="term" value="F:DNA negative supercoiling activity"/>
    <property type="evidence" value="ECO:0007669"/>
    <property type="project" value="UniProtKB-ARBA"/>
</dbReference>
<dbReference type="InterPro" id="IPR002205">
    <property type="entry name" value="Topo_IIA_dom_A"/>
</dbReference>
<dbReference type="HAMAP" id="MF_00937">
    <property type="entry name" value="ParC_type2"/>
    <property type="match status" value="1"/>
</dbReference>
<keyword evidence="5 8" id="KW-0472">Membrane</keyword>
<dbReference type="InterPro" id="IPR006691">
    <property type="entry name" value="GyrA/parC_rep"/>
</dbReference>
<dbReference type="GO" id="GO:0006265">
    <property type="term" value="P:DNA topological change"/>
    <property type="evidence" value="ECO:0007669"/>
    <property type="project" value="UniProtKB-UniRule"/>
</dbReference>
<dbReference type="RefSeq" id="WP_185387866.1">
    <property type="nucleotide sequence ID" value="NZ_JAARQN010000001.1"/>
</dbReference>
<dbReference type="FunFam" id="1.10.268.10:FF:000001">
    <property type="entry name" value="DNA gyrase subunit A"/>
    <property type="match status" value="1"/>
</dbReference>
<evidence type="ECO:0000256" key="1">
    <source>
        <dbReference type="ARBA" id="ARBA00000185"/>
    </source>
</evidence>
<evidence type="ECO:0000256" key="8">
    <source>
        <dbReference type="HAMAP-Rule" id="MF_00937"/>
    </source>
</evidence>
<comment type="catalytic activity">
    <reaction evidence="1 8 9">
        <text>ATP-dependent breakage, passage and rejoining of double-stranded DNA.</text>
        <dbReference type="EC" id="5.6.2.2"/>
    </reaction>
</comment>
<dbReference type="CDD" id="cd00187">
    <property type="entry name" value="TOP4c"/>
    <property type="match status" value="1"/>
</dbReference>
<dbReference type="PANTHER" id="PTHR43493">
    <property type="entry name" value="DNA GYRASE/TOPOISOMERASE SUBUNIT A"/>
    <property type="match status" value="1"/>
</dbReference>
<feature type="site" description="Interaction with DNA" evidence="8">
    <location>
        <position position="42"/>
    </location>
</feature>
<comment type="subcellular location">
    <subcellularLocation>
        <location evidence="8">Cell membrane</location>
        <topology evidence="8">Peripheral membrane protein</topology>
    </subcellularLocation>
</comment>
<keyword evidence="2 8" id="KW-1003">Cell membrane</keyword>
<dbReference type="FunFam" id="3.30.1360.40:FF:000002">
    <property type="entry name" value="DNA gyrase subunit A"/>
    <property type="match status" value="1"/>
</dbReference>
<dbReference type="EMBL" id="JAARQN010000001">
    <property type="protein sequence ID" value="MBC1456315.1"/>
    <property type="molecule type" value="Genomic_DNA"/>
</dbReference>
<feature type="coiled-coil region" evidence="10">
    <location>
        <begin position="429"/>
        <end position="477"/>
    </location>
</feature>
<dbReference type="AlphaFoldDB" id="A0A841YSS2"/>
<dbReference type="Pfam" id="PF00521">
    <property type="entry name" value="DNA_topoisoIV"/>
    <property type="match status" value="1"/>
</dbReference>
<dbReference type="InterPro" id="IPR035516">
    <property type="entry name" value="Gyrase/topoIV_suA_C"/>
</dbReference>
<evidence type="ECO:0000256" key="7">
    <source>
        <dbReference type="ARBA" id="ARBA00063644"/>
    </source>
</evidence>
<keyword evidence="4 8" id="KW-0238">DNA-binding</keyword>
<feature type="site" description="Interaction with DNA" evidence="8">
    <location>
        <position position="97"/>
    </location>
</feature>
<dbReference type="GO" id="GO:0007059">
    <property type="term" value="P:chromosome segregation"/>
    <property type="evidence" value="ECO:0007669"/>
    <property type="project" value="UniProtKB-UniRule"/>
</dbReference>
<dbReference type="InterPro" id="IPR005741">
    <property type="entry name" value="TopoIV_A_Gpos"/>
</dbReference>
<evidence type="ECO:0000256" key="2">
    <source>
        <dbReference type="ARBA" id="ARBA00022475"/>
    </source>
</evidence>
<dbReference type="Gene3D" id="2.120.10.90">
    <property type="entry name" value="DNA gyrase/topoisomerase IV, subunit A, C-terminal"/>
    <property type="match status" value="1"/>
</dbReference>
<dbReference type="FunFam" id="3.90.199.10:FF:000001">
    <property type="entry name" value="DNA gyrase subunit A"/>
    <property type="match status" value="1"/>
</dbReference>
<dbReference type="NCBIfam" id="TIGR01061">
    <property type="entry name" value="parC_Gpos"/>
    <property type="match status" value="1"/>
</dbReference>
<dbReference type="SUPFAM" id="SSF56719">
    <property type="entry name" value="Type II DNA topoisomerase"/>
    <property type="match status" value="1"/>
</dbReference>
<evidence type="ECO:0000313" key="13">
    <source>
        <dbReference type="Proteomes" id="UP000569903"/>
    </source>
</evidence>
<dbReference type="InterPro" id="IPR013760">
    <property type="entry name" value="Topo_IIA-like_dom_sf"/>
</dbReference>
<evidence type="ECO:0000256" key="3">
    <source>
        <dbReference type="ARBA" id="ARBA00023029"/>
    </source>
</evidence>
<dbReference type="Gene3D" id="3.90.199.10">
    <property type="entry name" value="Topoisomerase II, domain 5"/>
    <property type="match status" value="1"/>
</dbReference>
<reference evidence="12 13" key="1">
    <citation type="submission" date="2020-03" db="EMBL/GenBank/DDBJ databases">
        <title>Soil Listeria distribution.</title>
        <authorList>
            <person name="Liao J."/>
            <person name="Wiedmann M."/>
        </authorList>
    </citation>
    <scope>NUCLEOTIDE SEQUENCE [LARGE SCALE GENOMIC DNA]</scope>
    <source>
        <strain evidence="12 13">FSL L7-1614</strain>
    </source>
</reference>
<accession>A0A841YSS2</accession>
<comment type="similarity">
    <text evidence="8">Belongs to the type II topoisomerase GyrA/ParC subunit family. ParC type 2 subfamily.</text>
</comment>
<dbReference type="Gene3D" id="3.30.1360.40">
    <property type="match status" value="1"/>
</dbReference>